<proteinExistence type="predicted"/>
<dbReference type="AlphaFoldDB" id="A0A8T0GHS3"/>
<reference evidence="1 2" key="1">
    <citation type="submission" date="2020-06" db="EMBL/GenBank/DDBJ databases">
        <title>WGS assembly of Ceratodon purpureus strain R40.</title>
        <authorList>
            <person name="Carey S.B."/>
            <person name="Jenkins J."/>
            <person name="Shu S."/>
            <person name="Lovell J.T."/>
            <person name="Sreedasyam A."/>
            <person name="Maumus F."/>
            <person name="Tiley G.P."/>
            <person name="Fernandez-Pozo N."/>
            <person name="Barry K."/>
            <person name="Chen C."/>
            <person name="Wang M."/>
            <person name="Lipzen A."/>
            <person name="Daum C."/>
            <person name="Saski C.A."/>
            <person name="Payton A.C."/>
            <person name="Mcbreen J.C."/>
            <person name="Conrad R.E."/>
            <person name="Kollar L.M."/>
            <person name="Olsson S."/>
            <person name="Huttunen S."/>
            <person name="Landis J.B."/>
            <person name="Wickett N.J."/>
            <person name="Johnson M.G."/>
            <person name="Rensing S.A."/>
            <person name="Grimwood J."/>
            <person name="Schmutz J."/>
            <person name="Mcdaniel S.F."/>
        </authorList>
    </citation>
    <scope>NUCLEOTIDE SEQUENCE [LARGE SCALE GENOMIC DNA]</scope>
    <source>
        <strain evidence="1 2">R40</strain>
    </source>
</reference>
<evidence type="ECO:0000313" key="1">
    <source>
        <dbReference type="EMBL" id="KAG0557834.1"/>
    </source>
</evidence>
<comment type="caution">
    <text evidence="1">The sequence shown here is derived from an EMBL/GenBank/DDBJ whole genome shotgun (WGS) entry which is preliminary data.</text>
</comment>
<organism evidence="1 2">
    <name type="scientific">Ceratodon purpureus</name>
    <name type="common">Fire moss</name>
    <name type="synonym">Dicranum purpureum</name>
    <dbReference type="NCBI Taxonomy" id="3225"/>
    <lineage>
        <taxon>Eukaryota</taxon>
        <taxon>Viridiplantae</taxon>
        <taxon>Streptophyta</taxon>
        <taxon>Embryophyta</taxon>
        <taxon>Bryophyta</taxon>
        <taxon>Bryophytina</taxon>
        <taxon>Bryopsida</taxon>
        <taxon>Dicranidae</taxon>
        <taxon>Pseudoditrichales</taxon>
        <taxon>Ditrichaceae</taxon>
        <taxon>Ceratodon</taxon>
    </lineage>
</organism>
<keyword evidence="2" id="KW-1185">Reference proteome</keyword>
<dbReference type="Proteomes" id="UP000822688">
    <property type="component" value="Chromosome 11"/>
</dbReference>
<accession>A0A8T0GHS3</accession>
<protein>
    <submittedName>
        <fullName evidence="1">Uncharacterized protein</fullName>
    </submittedName>
</protein>
<evidence type="ECO:0000313" key="2">
    <source>
        <dbReference type="Proteomes" id="UP000822688"/>
    </source>
</evidence>
<dbReference type="EMBL" id="CM026432">
    <property type="protein sequence ID" value="KAG0557834.1"/>
    <property type="molecule type" value="Genomic_DNA"/>
</dbReference>
<name>A0A8T0GHS3_CERPU</name>
<gene>
    <name evidence="1" type="ORF">KC19_11G160600</name>
</gene>
<sequence>MHRGMGQEERGLQFTDIKASNDDVLEAADMYFRSNICLFISIMISTYLQNQHYDIDYDIPAEIDICVHKIRHTER</sequence>